<evidence type="ECO:0000313" key="2">
    <source>
        <dbReference type="EMBL" id="MDY2586067.1"/>
    </source>
</evidence>
<comment type="caution">
    <text evidence="2">The sequence shown here is derived from an EMBL/GenBank/DDBJ whole genome shotgun (WGS) entry which is preliminary data.</text>
</comment>
<evidence type="ECO:0000256" key="1">
    <source>
        <dbReference type="SAM" id="Phobius"/>
    </source>
</evidence>
<dbReference type="Proteomes" id="UP001285855">
    <property type="component" value="Unassembled WGS sequence"/>
</dbReference>
<keyword evidence="1" id="KW-0472">Membrane</keyword>
<evidence type="ECO:0008006" key="4">
    <source>
        <dbReference type="Google" id="ProtNLM"/>
    </source>
</evidence>
<reference evidence="2 3" key="1">
    <citation type="submission" date="2023-11" db="EMBL/GenBank/DDBJ databases">
        <title>Winogradskyella pelagius sp. nov., isolated from coastal sediment.</title>
        <authorList>
            <person name="Li F."/>
        </authorList>
    </citation>
    <scope>NUCLEOTIDE SEQUENCE [LARGE SCALE GENOMIC DNA]</scope>
    <source>
        <strain evidence="2 3">KCTC 23502</strain>
    </source>
</reference>
<sequence>MAFLLSLVSFAQVATEVDTTKIRIGEQINYKIKVEADSSALVVFPEGQTFLPLESVEATDIDTTRKDSKFRLSRIYKLTQFDSGSYTIPKQKIIIGEKAFFTDSLRVDVGTVEVDTTKQKLYDIKPIIEVEKSSSNWWIWLLVSLVALALFAFLLWWFIWRQKPLTEEEEIALLPPFDRAKLALKKLDESQYLIRSEVKEYYSELTMIIRKYLDEKVYDRSLESTTDELIQRLQLLKEGNQVPLKMETINNLETILKRADLVKFAKSAPDEALIEMDRVTIEKELDNVKAALPEPSEEEKLLNQQYKEEQERKKKQYKVILTAAIAVLILSLTVVGFGLKYGFGYVKDTVIGHESKKLLEGEWVESAYGFPPIYIETPEVLKRIQDTIASQKEDKLDKTTFVFSADNNAVDIVVDIIKFEDIDGKQDQKEIELKVNKSIEDILNKWESENITNIITKGEQFITPNAVEGIKTFGSADFPLPESDKTFKGEYAIFSFATNDAIMHLTLVWSEEDTYANKIVERIISSLELKSDEQAELENEEN</sequence>
<feature type="transmembrane region" description="Helical" evidence="1">
    <location>
        <begin position="137"/>
        <end position="159"/>
    </location>
</feature>
<keyword evidence="1" id="KW-1133">Transmembrane helix</keyword>
<keyword evidence="1" id="KW-0812">Transmembrane</keyword>
<name>A0ABU5EN03_9FLAO</name>
<accession>A0ABU5EN03</accession>
<organism evidence="2 3">
    <name type="scientific">Winogradskyella aquimaris</name>
    <dbReference type="NCBI Taxonomy" id="864074"/>
    <lineage>
        <taxon>Bacteria</taxon>
        <taxon>Pseudomonadati</taxon>
        <taxon>Bacteroidota</taxon>
        <taxon>Flavobacteriia</taxon>
        <taxon>Flavobacteriales</taxon>
        <taxon>Flavobacteriaceae</taxon>
        <taxon>Winogradskyella</taxon>
    </lineage>
</organism>
<keyword evidence="3" id="KW-1185">Reference proteome</keyword>
<dbReference type="RefSeq" id="WP_320554442.1">
    <property type="nucleotide sequence ID" value="NZ_JAXDAE010000001.1"/>
</dbReference>
<protein>
    <recommendedName>
        <fullName evidence="4">Oxygen tolerance</fullName>
    </recommendedName>
</protein>
<proteinExistence type="predicted"/>
<evidence type="ECO:0000313" key="3">
    <source>
        <dbReference type="Proteomes" id="UP001285855"/>
    </source>
</evidence>
<gene>
    <name evidence="2" type="ORF">SNF14_01850</name>
</gene>
<dbReference type="EMBL" id="JAXDAE010000001">
    <property type="protein sequence ID" value="MDY2586067.1"/>
    <property type="molecule type" value="Genomic_DNA"/>
</dbReference>
<feature type="transmembrane region" description="Helical" evidence="1">
    <location>
        <begin position="319"/>
        <end position="339"/>
    </location>
</feature>